<dbReference type="GeneID" id="27359658"/>
<accession>A0A0D2AJV4</accession>
<dbReference type="PROSITE" id="PS50048">
    <property type="entry name" value="ZN2_CY6_FUNGAL_2"/>
    <property type="match status" value="1"/>
</dbReference>
<dbReference type="OrthoDB" id="39175at2759"/>
<evidence type="ECO:0000256" key="1">
    <source>
        <dbReference type="ARBA" id="ARBA00004123"/>
    </source>
</evidence>
<keyword evidence="3" id="KW-0238">DNA-binding</keyword>
<dbReference type="SUPFAM" id="SSF57701">
    <property type="entry name" value="Zn2/Cys6 DNA-binding domain"/>
    <property type="match status" value="1"/>
</dbReference>
<evidence type="ECO:0000313" key="8">
    <source>
        <dbReference type="EMBL" id="KIW40381.1"/>
    </source>
</evidence>
<feature type="region of interest" description="Disordered" evidence="6">
    <location>
        <begin position="801"/>
        <end position="822"/>
    </location>
</feature>
<dbReference type="InterPro" id="IPR051089">
    <property type="entry name" value="prtT"/>
</dbReference>
<keyword evidence="5" id="KW-0539">Nucleus</keyword>
<dbReference type="PANTHER" id="PTHR31845:SF17">
    <property type="entry name" value="ZN(II)2CYS6 TRANSCRIPTION FACTOR (EUROFUNG)"/>
    <property type="match status" value="1"/>
</dbReference>
<dbReference type="Proteomes" id="UP000053342">
    <property type="component" value="Unassembled WGS sequence"/>
</dbReference>
<dbReference type="InterPro" id="IPR001138">
    <property type="entry name" value="Zn2Cys6_DnaBD"/>
</dbReference>
<dbReference type="Gene3D" id="4.10.240.10">
    <property type="entry name" value="Zn(2)-C6 fungal-type DNA-binding domain"/>
    <property type="match status" value="1"/>
</dbReference>
<dbReference type="InterPro" id="IPR036864">
    <property type="entry name" value="Zn2-C6_fun-type_DNA-bd_sf"/>
</dbReference>
<evidence type="ECO:0000256" key="2">
    <source>
        <dbReference type="ARBA" id="ARBA00023015"/>
    </source>
</evidence>
<dbReference type="EMBL" id="KN847338">
    <property type="protein sequence ID" value="KIW40381.1"/>
    <property type="molecule type" value="Genomic_DNA"/>
</dbReference>
<comment type="subcellular location">
    <subcellularLocation>
        <location evidence="1">Nucleus</location>
    </subcellularLocation>
</comment>
<evidence type="ECO:0000256" key="3">
    <source>
        <dbReference type="ARBA" id="ARBA00023125"/>
    </source>
</evidence>
<keyword evidence="4" id="KW-0804">Transcription</keyword>
<sequence>MSETQVYKILASKQRLWVILERCLIFAHSLAPPAPSFRIASILGQGKFPGLAWSAGIERRHKSQERDLDDVGSWLCCDSCAARRSPSRLSTDLSILAGHAAARSHQPDVCALPHCHKVLKRPRASRSQDLAFLYIDNPDESYDAHRPSSPSARELVPLNLPDLTCLYSMTANAKPTNSRVGTLAKTACVACRRLKMKCVGADNPPCARCAKVGRKCVVPPTIPHTQTMRSYSSADNMAGLANAENPRPVAYPLTPIVDTRHDPDPAMQWSQGHNYSRMMAPNLSTTQPGVVMELPLMPLQTKQHWVDPQRPGMPSLPQSYSYSSLASLDVGNVQYVEPQLSSSDVNISSVSVPATPLQRNRTVSGSPLTQKLPSNEELSHLCKFFVMNLLVHIPILTEADVGDFDDMIKHNKRQLAYSMAYIAARFVPGCQSIRAMLVPELLSMLRVRFDPSARDDAECWMLLQAFAVLCTWATPHNIHVHTGGEDWELELRQDVLRSSLEMMATRCSVHRSGEEVIHLLKRERRSDISQLLVFRKYCYWLWMFSTAQFQSLLLRTPPTIRDDATIRWANQHLEQYANDECTRRILADVSLGLLWNTSGLSDRSLGEWWCSIPIETDVNSALAVLTSLDDGLNQWRRRWIRQNQHHHQHQHSSDFASDPARSSCIDLYQRFTRFCISTHANKLFQSSATAESLPLSVVSLVTQSVERASTLCHLFLELTPLVKSSIRFAPESTFAIVAFACEWVIRAKGFFPGMECVRPQDLNVVRGVAELMIDLGVDNKHSARIVGESVLAKLHAAMKPESRSSPWNTTHPDPPWATPNSNVGGRTLIESVTAMDGIWPLRSASIQRPQPNGTNLGLAISSGDGHDVFTSYAPGTEYFQYDPSWSI</sequence>
<protein>
    <recommendedName>
        <fullName evidence="7">Zn(2)-C6 fungal-type domain-containing protein</fullName>
    </recommendedName>
</protein>
<dbReference type="AlphaFoldDB" id="A0A0D2AJV4"/>
<dbReference type="GO" id="GO:0008270">
    <property type="term" value="F:zinc ion binding"/>
    <property type="evidence" value="ECO:0007669"/>
    <property type="project" value="InterPro"/>
</dbReference>
<evidence type="ECO:0000313" key="9">
    <source>
        <dbReference type="Proteomes" id="UP000053342"/>
    </source>
</evidence>
<keyword evidence="9" id="KW-1185">Reference proteome</keyword>
<evidence type="ECO:0000259" key="7">
    <source>
        <dbReference type="PROSITE" id="PS50048"/>
    </source>
</evidence>
<evidence type="ECO:0000256" key="5">
    <source>
        <dbReference type="ARBA" id="ARBA00023242"/>
    </source>
</evidence>
<dbReference type="PROSITE" id="PS00463">
    <property type="entry name" value="ZN2_CY6_FUNGAL_1"/>
    <property type="match status" value="1"/>
</dbReference>
<evidence type="ECO:0000256" key="6">
    <source>
        <dbReference type="SAM" id="MobiDB-lite"/>
    </source>
</evidence>
<dbReference type="GO" id="GO:0005634">
    <property type="term" value="C:nucleus"/>
    <property type="evidence" value="ECO:0007669"/>
    <property type="project" value="UniProtKB-SubCell"/>
</dbReference>
<proteinExistence type="predicted"/>
<dbReference type="PANTHER" id="PTHR31845">
    <property type="entry name" value="FINGER DOMAIN PROTEIN, PUTATIVE-RELATED"/>
    <property type="match status" value="1"/>
</dbReference>
<dbReference type="HOGENOM" id="CLU_023585_0_0_1"/>
<dbReference type="GO" id="GO:0000976">
    <property type="term" value="F:transcription cis-regulatory region binding"/>
    <property type="evidence" value="ECO:0007669"/>
    <property type="project" value="TreeGrafter"/>
</dbReference>
<gene>
    <name evidence="8" type="ORF">PV06_07584</name>
</gene>
<dbReference type="CDD" id="cd00067">
    <property type="entry name" value="GAL4"/>
    <property type="match status" value="1"/>
</dbReference>
<dbReference type="Pfam" id="PF00172">
    <property type="entry name" value="Zn_clus"/>
    <property type="match status" value="1"/>
</dbReference>
<organism evidence="8 9">
    <name type="scientific">Exophiala oligosperma</name>
    <dbReference type="NCBI Taxonomy" id="215243"/>
    <lineage>
        <taxon>Eukaryota</taxon>
        <taxon>Fungi</taxon>
        <taxon>Dikarya</taxon>
        <taxon>Ascomycota</taxon>
        <taxon>Pezizomycotina</taxon>
        <taxon>Eurotiomycetes</taxon>
        <taxon>Chaetothyriomycetidae</taxon>
        <taxon>Chaetothyriales</taxon>
        <taxon>Herpotrichiellaceae</taxon>
        <taxon>Exophiala</taxon>
    </lineage>
</organism>
<dbReference type="VEuPathDB" id="FungiDB:PV06_07584"/>
<feature type="domain" description="Zn(2)-C6 fungal-type" evidence="7">
    <location>
        <begin position="187"/>
        <end position="218"/>
    </location>
</feature>
<evidence type="ECO:0000256" key="4">
    <source>
        <dbReference type="ARBA" id="ARBA00023163"/>
    </source>
</evidence>
<dbReference type="SMART" id="SM00066">
    <property type="entry name" value="GAL4"/>
    <property type="match status" value="1"/>
</dbReference>
<reference evidence="8 9" key="1">
    <citation type="submission" date="2015-01" db="EMBL/GenBank/DDBJ databases">
        <title>The Genome Sequence of Exophiala oligosperma CBS72588.</title>
        <authorList>
            <consortium name="The Broad Institute Genomics Platform"/>
            <person name="Cuomo C."/>
            <person name="de Hoog S."/>
            <person name="Gorbushina A."/>
            <person name="Stielow B."/>
            <person name="Teixiera M."/>
            <person name="Abouelleil A."/>
            <person name="Chapman S.B."/>
            <person name="Priest M."/>
            <person name="Young S.K."/>
            <person name="Wortman J."/>
            <person name="Nusbaum C."/>
            <person name="Birren B."/>
        </authorList>
    </citation>
    <scope>NUCLEOTIDE SEQUENCE [LARGE SCALE GENOMIC DNA]</scope>
    <source>
        <strain evidence="8 9">CBS 72588</strain>
    </source>
</reference>
<dbReference type="GO" id="GO:0000981">
    <property type="term" value="F:DNA-binding transcription factor activity, RNA polymerase II-specific"/>
    <property type="evidence" value="ECO:0007669"/>
    <property type="project" value="InterPro"/>
</dbReference>
<keyword evidence="2" id="KW-0805">Transcription regulation</keyword>
<dbReference type="RefSeq" id="XP_016260597.1">
    <property type="nucleotide sequence ID" value="XM_016408843.1"/>
</dbReference>
<name>A0A0D2AJV4_9EURO</name>